<accession>A0A1Q2MAH0</accession>
<dbReference type="Proteomes" id="UP000188219">
    <property type="component" value="Chromosome"/>
</dbReference>
<keyword evidence="3" id="KW-1185">Reference proteome</keyword>
<keyword evidence="1" id="KW-0732">Signal</keyword>
<evidence type="ECO:0000313" key="2">
    <source>
        <dbReference type="EMBL" id="AQQ69212.1"/>
    </source>
</evidence>
<proteinExistence type="predicted"/>
<organism evidence="2 3">
    <name type="scientific">Microbulbifer agarilyticus</name>
    <dbReference type="NCBI Taxonomy" id="260552"/>
    <lineage>
        <taxon>Bacteria</taxon>
        <taxon>Pseudomonadati</taxon>
        <taxon>Pseudomonadota</taxon>
        <taxon>Gammaproteobacteria</taxon>
        <taxon>Cellvibrionales</taxon>
        <taxon>Microbulbiferaceae</taxon>
        <taxon>Microbulbifer</taxon>
    </lineage>
</organism>
<evidence type="ECO:0000256" key="1">
    <source>
        <dbReference type="SAM" id="SignalP"/>
    </source>
</evidence>
<gene>
    <name evidence="2" type="ORF">Mag101_17410</name>
</gene>
<feature type="chain" id="PRO_5013247469" evidence="1">
    <location>
        <begin position="30"/>
        <end position="229"/>
    </location>
</feature>
<name>A0A1Q2MAH0_9GAMM</name>
<dbReference type="EMBL" id="CP019650">
    <property type="protein sequence ID" value="AQQ69212.1"/>
    <property type="molecule type" value="Genomic_DNA"/>
</dbReference>
<dbReference type="KEGG" id="maga:Mag101_17410"/>
<dbReference type="InterPro" id="IPR038531">
    <property type="entry name" value="NeuraminylLac-bd_hemagglutn_sf"/>
</dbReference>
<sequence>MRNQGIRRLLAAGLCSLALSTTTVDQATAQESFWGGSDHVPSLVITPGKIEIDVPMPVSGDMQLMLAMAGNGGGLAELKQKAVRNYTQHIHSEFARVLYEYLEDEEVPLVKENGLLNLENNIQIKVIKHLNSMKPAKNHDTEKGHVALSGEFRFTLAGRNGNTLREQRVDIGKLKITEKYRVRSYLDGRATEDNTQEAIESALTEMVEELVERMEDHLEADALSDLVSV</sequence>
<protein>
    <submittedName>
        <fullName evidence="2">Uncharacterized protein</fullName>
    </submittedName>
</protein>
<dbReference type="RefSeq" id="WP_077407803.1">
    <property type="nucleotide sequence ID" value="NZ_CP019650.1"/>
</dbReference>
<dbReference type="OrthoDB" id="5738784at2"/>
<dbReference type="AlphaFoldDB" id="A0A1Q2MAH0"/>
<reference evidence="2" key="1">
    <citation type="submission" date="2017-02" db="EMBL/GenBank/DDBJ databases">
        <title>Genome of Microbulbifer agarilyticus GP101.</title>
        <authorList>
            <person name="Jung J."/>
            <person name="Bae S.S."/>
            <person name="Baek K."/>
        </authorList>
    </citation>
    <scope>NUCLEOTIDE SEQUENCE [LARGE SCALE GENOMIC DNA]</scope>
    <source>
        <strain evidence="2">GP101</strain>
    </source>
</reference>
<dbReference type="Gene3D" id="3.30.160.180">
    <property type="entry name" value="Putative neuraminyllactose-binding hemagglutinin homolog like domain"/>
    <property type="match status" value="1"/>
</dbReference>
<evidence type="ECO:0000313" key="3">
    <source>
        <dbReference type="Proteomes" id="UP000188219"/>
    </source>
</evidence>
<feature type="signal peptide" evidence="1">
    <location>
        <begin position="1"/>
        <end position="29"/>
    </location>
</feature>